<reference evidence="1 2" key="1">
    <citation type="submission" date="2019-01" db="EMBL/GenBank/DDBJ databases">
        <title>Sequencing of cultivated peanut Arachis hypogaea provides insights into genome evolution and oil improvement.</title>
        <authorList>
            <person name="Chen X."/>
        </authorList>
    </citation>
    <scope>NUCLEOTIDE SEQUENCE [LARGE SCALE GENOMIC DNA]</scope>
    <source>
        <strain evidence="2">cv. Fuhuasheng</strain>
        <tissue evidence="1">Leaves</tissue>
    </source>
</reference>
<dbReference type="EMBL" id="SDMP01000016">
    <property type="protein sequence ID" value="RYR05473.1"/>
    <property type="molecule type" value="Genomic_DNA"/>
</dbReference>
<accession>A0A444YU72</accession>
<organism evidence="1 2">
    <name type="scientific">Arachis hypogaea</name>
    <name type="common">Peanut</name>
    <dbReference type="NCBI Taxonomy" id="3818"/>
    <lineage>
        <taxon>Eukaryota</taxon>
        <taxon>Viridiplantae</taxon>
        <taxon>Streptophyta</taxon>
        <taxon>Embryophyta</taxon>
        <taxon>Tracheophyta</taxon>
        <taxon>Spermatophyta</taxon>
        <taxon>Magnoliopsida</taxon>
        <taxon>eudicotyledons</taxon>
        <taxon>Gunneridae</taxon>
        <taxon>Pentapetalae</taxon>
        <taxon>rosids</taxon>
        <taxon>fabids</taxon>
        <taxon>Fabales</taxon>
        <taxon>Fabaceae</taxon>
        <taxon>Papilionoideae</taxon>
        <taxon>50 kb inversion clade</taxon>
        <taxon>dalbergioids sensu lato</taxon>
        <taxon>Dalbergieae</taxon>
        <taxon>Pterocarpus clade</taxon>
        <taxon>Arachis</taxon>
    </lineage>
</organism>
<evidence type="ECO:0008006" key="3">
    <source>
        <dbReference type="Google" id="ProtNLM"/>
    </source>
</evidence>
<dbReference type="AlphaFoldDB" id="A0A444YU72"/>
<protein>
    <recommendedName>
        <fullName evidence="3">Aminotransferase-like plant mobile domain-containing protein</fullName>
    </recommendedName>
</protein>
<proteinExistence type="predicted"/>
<dbReference type="PANTHER" id="PTHR34835">
    <property type="entry name" value="OS07G0283600 PROTEIN-RELATED"/>
    <property type="match status" value="1"/>
</dbReference>
<sequence length="212" mass="24303">MKFVHLVDLKTHDLRCSTRSIARVFTELSEEKKTIVEEMGFGALRRIPELNVSHKLLRELILCFDLYHRFLDTHYGKIYITSAKIGDALGLNSGGDHFPKKVAYNKLNEGGELAEIQDDFIVFVQKCFLLLTTISIISSVHKPPALHVEIVRQWNWASHALSFLIKGIKAQRAGHKLFVDGCVFVLMLIYFHETKFPHLEADDARKPPWVAY</sequence>
<evidence type="ECO:0000313" key="1">
    <source>
        <dbReference type="EMBL" id="RYR05473.1"/>
    </source>
</evidence>
<keyword evidence="2" id="KW-1185">Reference proteome</keyword>
<comment type="caution">
    <text evidence="1">The sequence shown here is derived from an EMBL/GenBank/DDBJ whole genome shotgun (WGS) entry which is preliminary data.</text>
</comment>
<dbReference type="Proteomes" id="UP000289738">
    <property type="component" value="Chromosome B06"/>
</dbReference>
<name>A0A444YU72_ARAHY</name>
<gene>
    <name evidence="1" type="ORF">Ahy_B06g085340</name>
</gene>
<evidence type="ECO:0000313" key="2">
    <source>
        <dbReference type="Proteomes" id="UP000289738"/>
    </source>
</evidence>